<dbReference type="EMBL" id="DAEPXK010000123">
    <property type="protein sequence ID" value="HBH1544636.1"/>
    <property type="molecule type" value="Genomic_DNA"/>
</dbReference>
<keyword evidence="1" id="KW-0472">Membrane</keyword>
<reference evidence="2" key="1">
    <citation type="journal article" date="2018" name="Genome Biol.">
        <title>SKESA: strategic k-mer extension for scrupulous assemblies.</title>
        <authorList>
            <person name="Souvorov A."/>
            <person name="Agarwala R."/>
            <person name="Lipman D.J."/>
        </authorList>
    </citation>
    <scope>NUCLEOTIDE SEQUENCE</scope>
    <source>
        <strain evidence="2">HN1000</strain>
    </source>
</reference>
<reference evidence="2" key="2">
    <citation type="submission" date="2021-06" db="EMBL/GenBank/DDBJ databases">
        <authorList>
            <consortium name="NCBI Pathogen Detection Project"/>
        </authorList>
    </citation>
    <scope>NUCLEOTIDE SEQUENCE</scope>
    <source>
        <strain evidence="2">HN1000</strain>
    </source>
</reference>
<proteinExistence type="predicted"/>
<protein>
    <submittedName>
        <fullName evidence="2">Uncharacterized protein</fullName>
    </submittedName>
</protein>
<keyword evidence="1" id="KW-0812">Transmembrane</keyword>
<accession>A0AAN6A885</accession>
<keyword evidence="1" id="KW-1133">Transmembrane helix</keyword>
<sequence>MYYNLPTKIKLLINMVIIGLMIFIWGIVDNEYRSVLTEQEEKSKKCKLDYRLEDEVIKTIESNNVVDFRKLAKVNFSKISVCSSYDTLGDFEGGISYANDRAPKNNFSYILFLDENEEVVKAMVLNKKYDISVDRSYREYLSKNATFKFDKIDKEDEVIYRLEK</sequence>
<evidence type="ECO:0000313" key="3">
    <source>
        <dbReference type="Proteomes" id="UP000878956"/>
    </source>
</evidence>
<name>A0AAN6A885_CLODI</name>
<organism evidence="2 3">
    <name type="scientific">Clostridioides difficile</name>
    <name type="common">Peptoclostridium difficile</name>
    <dbReference type="NCBI Taxonomy" id="1496"/>
    <lineage>
        <taxon>Bacteria</taxon>
        <taxon>Bacillati</taxon>
        <taxon>Bacillota</taxon>
        <taxon>Clostridia</taxon>
        <taxon>Peptostreptococcales</taxon>
        <taxon>Peptostreptococcaceae</taxon>
        <taxon>Clostridioides</taxon>
    </lineage>
</organism>
<dbReference type="AlphaFoldDB" id="A0AAN6A885"/>
<evidence type="ECO:0000313" key="2">
    <source>
        <dbReference type="EMBL" id="HBH1544636.1"/>
    </source>
</evidence>
<evidence type="ECO:0000256" key="1">
    <source>
        <dbReference type="SAM" id="Phobius"/>
    </source>
</evidence>
<feature type="transmembrane region" description="Helical" evidence="1">
    <location>
        <begin position="12"/>
        <end position="28"/>
    </location>
</feature>
<comment type="caution">
    <text evidence="2">The sequence shown here is derived from an EMBL/GenBank/DDBJ whole genome shotgun (WGS) entry which is preliminary data.</text>
</comment>
<dbReference type="Proteomes" id="UP000878956">
    <property type="component" value="Unassembled WGS sequence"/>
</dbReference>
<gene>
    <name evidence="2" type="ORF">KRM00_004216</name>
</gene>